<proteinExistence type="predicted"/>
<dbReference type="EMBL" id="LR797148">
    <property type="protein sequence ID" value="CAB4190231.1"/>
    <property type="molecule type" value="Genomic_DNA"/>
</dbReference>
<name>A0A6J5R9T4_9CAUD</name>
<sequence>MSEHLGILRAAAVAAITTRIKECREEADAQLRSALESESRANIVPLDDKDLWDSLGHLSREAARMATHEVILLEQAIETFLVAP</sequence>
<gene>
    <name evidence="1" type="ORF">UFOVP1196_42</name>
</gene>
<reference evidence="1" key="1">
    <citation type="submission" date="2020-05" db="EMBL/GenBank/DDBJ databases">
        <authorList>
            <person name="Chiriac C."/>
            <person name="Salcher M."/>
            <person name="Ghai R."/>
            <person name="Kavagutti S V."/>
        </authorList>
    </citation>
    <scope>NUCLEOTIDE SEQUENCE</scope>
</reference>
<protein>
    <submittedName>
        <fullName evidence="1">Uncharacterized protein</fullName>
    </submittedName>
</protein>
<evidence type="ECO:0000313" key="1">
    <source>
        <dbReference type="EMBL" id="CAB4190231.1"/>
    </source>
</evidence>
<organism evidence="1">
    <name type="scientific">uncultured Caudovirales phage</name>
    <dbReference type="NCBI Taxonomy" id="2100421"/>
    <lineage>
        <taxon>Viruses</taxon>
        <taxon>Duplodnaviria</taxon>
        <taxon>Heunggongvirae</taxon>
        <taxon>Uroviricota</taxon>
        <taxon>Caudoviricetes</taxon>
        <taxon>Peduoviridae</taxon>
        <taxon>Maltschvirus</taxon>
        <taxon>Maltschvirus maltsch</taxon>
    </lineage>
</organism>
<accession>A0A6J5R9T4</accession>